<dbReference type="PROSITE" id="PS51154">
    <property type="entry name" value="MACRO"/>
    <property type="match status" value="1"/>
</dbReference>
<name>A0A366MDW2_9EURY</name>
<evidence type="ECO:0000313" key="2">
    <source>
        <dbReference type="EMBL" id="RBQ23689.1"/>
    </source>
</evidence>
<dbReference type="Proteomes" id="UP000253099">
    <property type="component" value="Unassembled WGS sequence"/>
</dbReference>
<comment type="caution">
    <text evidence="2">The sequence shown here is derived from an EMBL/GenBank/DDBJ whole genome shotgun (WGS) entry which is preliminary data.</text>
</comment>
<protein>
    <submittedName>
        <fullName evidence="2">O-acetyl-ADP-ribose deacetylase</fullName>
        <ecNumber evidence="2">3.5.1.-</ecNumber>
    </submittedName>
</protein>
<keyword evidence="2" id="KW-0378">Hydrolase</keyword>
<organism evidence="2 3">
    <name type="scientific">Candidatus Methanobinarius endosymbioticus</name>
    <dbReference type="NCBI Taxonomy" id="2006182"/>
    <lineage>
        <taxon>Archaea</taxon>
        <taxon>Methanobacteriati</taxon>
        <taxon>Methanobacteriota</taxon>
        <taxon>Methanomada group</taxon>
        <taxon>Methanobacteria</taxon>
        <taxon>Methanobacteriales</taxon>
        <taxon>Methanobacteriaceae</taxon>
        <taxon>Candidatus Methanobinarius</taxon>
    </lineage>
</organism>
<accession>A0A366MDW2</accession>
<sequence length="62" mass="6985">MKLAEEYRKENNKENITIAFPSISIGAYGYPKEEASKIAIDTIININNPKITVIFTCFSESD</sequence>
<evidence type="ECO:0000259" key="1">
    <source>
        <dbReference type="PROSITE" id="PS51154"/>
    </source>
</evidence>
<dbReference type="Pfam" id="PF01661">
    <property type="entry name" value="Macro"/>
    <property type="match status" value="1"/>
</dbReference>
<feature type="domain" description="Macro" evidence="1">
    <location>
        <begin position="1"/>
        <end position="62"/>
    </location>
</feature>
<dbReference type="InterPro" id="IPR043472">
    <property type="entry name" value="Macro_dom-like"/>
</dbReference>
<reference evidence="2 3" key="1">
    <citation type="submission" date="2018-06" db="EMBL/GenBank/DDBJ databases">
        <title>Genomic insight into two independent archaeal endosymbiosis events.</title>
        <authorList>
            <person name="Lind A.E."/>
            <person name="Lewis W.H."/>
            <person name="Spang A."/>
            <person name="Guy L."/>
            <person name="Embley M.T."/>
            <person name="Ettema T.J.G."/>
        </authorList>
    </citation>
    <scope>NUCLEOTIDE SEQUENCE [LARGE SCALE GENOMIC DNA]</scope>
    <source>
        <strain evidence="2">NOE</strain>
    </source>
</reference>
<dbReference type="InterPro" id="IPR002589">
    <property type="entry name" value="Macro_dom"/>
</dbReference>
<dbReference type="EC" id="3.5.1.-" evidence="2"/>
<evidence type="ECO:0000313" key="3">
    <source>
        <dbReference type="Proteomes" id="UP000253099"/>
    </source>
</evidence>
<dbReference type="AlphaFoldDB" id="A0A366MDW2"/>
<dbReference type="EMBL" id="NIZT01000020">
    <property type="protein sequence ID" value="RBQ23689.1"/>
    <property type="molecule type" value="Genomic_DNA"/>
</dbReference>
<dbReference type="GO" id="GO:0016787">
    <property type="term" value="F:hydrolase activity"/>
    <property type="evidence" value="ECO:0007669"/>
    <property type="project" value="UniProtKB-KW"/>
</dbReference>
<dbReference type="SUPFAM" id="SSF52949">
    <property type="entry name" value="Macro domain-like"/>
    <property type="match status" value="1"/>
</dbReference>
<keyword evidence="3" id="KW-1185">Reference proteome</keyword>
<proteinExistence type="predicted"/>
<gene>
    <name evidence="2" type="primary">ymdB</name>
    <name evidence="2" type="ORF">ALNOE001_07540</name>
</gene>
<dbReference type="Gene3D" id="3.40.220.10">
    <property type="entry name" value="Leucine Aminopeptidase, subunit E, domain 1"/>
    <property type="match status" value="1"/>
</dbReference>